<feature type="region of interest" description="Disordered" evidence="1">
    <location>
        <begin position="80"/>
        <end position="223"/>
    </location>
</feature>
<gene>
    <name evidence="2" type="ORF">VNO80_11953</name>
</gene>
<evidence type="ECO:0000313" key="3">
    <source>
        <dbReference type="Proteomes" id="UP001374584"/>
    </source>
</evidence>
<evidence type="ECO:0000313" key="2">
    <source>
        <dbReference type="EMBL" id="KAK7369905.1"/>
    </source>
</evidence>
<comment type="caution">
    <text evidence="2">The sequence shown here is derived from an EMBL/GenBank/DDBJ whole genome shotgun (WGS) entry which is preliminary data.</text>
</comment>
<dbReference type="PANTHER" id="PTHR33700">
    <property type="entry name" value="MYB-LIKE PROTEIN X"/>
    <property type="match status" value="1"/>
</dbReference>
<feature type="compositionally biased region" description="Basic and acidic residues" evidence="1">
    <location>
        <begin position="157"/>
        <end position="175"/>
    </location>
</feature>
<evidence type="ECO:0000256" key="1">
    <source>
        <dbReference type="SAM" id="MobiDB-lite"/>
    </source>
</evidence>
<name>A0AAN9RBV8_PHACN</name>
<proteinExistence type="predicted"/>
<feature type="compositionally biased region" description="Basic and acidic residues" evidence="1">
    <location>
        <begin position="120"/>
        <end position="129"/>
    </location>
</feature>
<organism evidence="2 3">
    <name type="scientific">Phaseolus coccineus</name>
    <name type="common">Scarlet runner bean</name>
    <name type="synonym">Phaseolus multiflorus</name>
    <dbReference type="NCBI Taxonomy" id="3886"/>
    <lineage>
        <taxon>Eukaryota</taxon>
        <taxon>Viridiplantae</taxon>
        <taxon>Streptophyta</taxon>
        <taxon>Embryophyta</taxon>
        <taxon>Tracheophyta</taxon>
        <taxon>Spermatophyta</taxon>
        <taxon>Magnoliopsida</taxon>
        <taxon>eudicotyledons</taxon>
        <taxon>Gunneridae</taxon>
        <taxon>Pentapetalae</taxon>
        <taxon>rosids</taxon>
        <taxon>fabids</taxon>
        <taxon>Fabales</taxon>
        <taxon>Fabaceae</taxon>
        <taxon>Papilionoideae</taxon>
        <taxon>50 kb inversion clade</taxon>
        <taxon>NPAAA clade</taxon>
        <taxon>indigoferoid/millettioid clade</taxon>
        <taxon>Phaseoleae</taxon>
        <taxon>Phaseolus</taxon>
    </lineage>
</organism>
<feature type="compositionally biased region" description="Basic and acidic residues" evidence="1">
    <location>
        <begin position="185"/>
        <end position="203"/>
    </location>
</feature>
<protein>
    <submittedName>
        <fullName evidence="2">Uncharacterized protein</fullName>
    </submittedName>
</protein>
<feature type="compositionally biased region" description="Basic and acidic residues" evidence="1">
    <location>
        <begin position="86"/>
        <end position="111"/>
    </location>
</feature>
<reference evidence="2 3" key="1">
    <citation type="submission" date="2024-01" db="EMBL/GenBank/DDBJ databases">
        <title>The genomes of 5 underutilized Papilionoideae crops provide insights into root nodulation and disease resistanc.</title>
        <authorList>
            <person name="Jiang F."/>
        </authorList>
    </citation>
    <scope>NUCLEOTIDE SEQUENCE [LARGE SCALE GENOMIC DNA]</scope>
    <source>
        <strain evidence="2">JINMINGXINNONG_FW02</strain>
        <tissue evidence="2">Leaves</tissue>
    </source>
</reference>
<feature type="compositionally biased region" description="Polar residues" evidence="1">
    <location>
        <begin position="132"/>
        <end position="142"/>
    </location>
</feature>
<dbReference type="PANTHER" id="PTHR33700:SF30">
    <property type="entry name" value="PROTEIN, PUTATIVE-RELATED"/>
    <property type="match status" value="1"/>
</dbReference>
<sequence>MEYQAFGRAQRPKGAIIKQALKVMLVLAVGAWMLYQVKQSRNDRENYSDETKLVVGHGAVLLGRKGILSRLYEIDFADSGNVDSAGEAKESSGRDDGSESSDGAKEDKGEAESVNINEKSSSRERKQVELEPQTQPEVSSENQYKDSSKTTGGKVGIESRRSESGHKEHGDEKYPKRSIVNDSKSNGKEKEVQLRKQLNDVHARQNATLDFSEKENDGDEGPIIREKKTGIQKNVVEGATNAELTEEIDEVQSFHDENGVPPDVNETEIVFGRAHIVHEENLSSVSKGSWLRGHIYEVTYVEDNTDEVNLEASKNNADEEINAGNIITHAYTSGIKHSSEIGEADS</sequence>
<dbReference type="EMBL" id="JAYMYR010000004">
    <property type="protein sequence ID" value="KAK7369905.1"/>
    <property type="molecule type" value="Genomic_DNA"/>
</dbReference>
<accession>A0AAN9RBV8</accession>
<dbReference type="Proteomes" id="UP001374584">
    <property type="component" value="Unassembled WGS sequence"/>
</dbReference>
<keyword evidence="3" id="KW-1185">Reference proteome</keyword>
<dbReference type="AlphaFoldDB" id="A0AAN9RBV8"/>